<dbReference type="InterPro" id="IPR006016">
    <property type="entry name" value="UspA"/>
</dbReference>
<organism evidence="3 4">
    <name type="scientific">Novosphingobium kalidii</name>
    <dbReference type="NCBI Taxonomy" id="3230299"/>
    <lineage>
        <taxon>Bacteria</taxon>
        <taxon>Pseudomonadati</taxon>
        <taxon>Pseudomonadota</taxon>
        <taxon>Alphaproteobacteria</taxon>
        <taxon>Sphingomonadales</taxon>
        <taxon>Sphingomonadaceae</taxon>
        <taxon>Novosphingobium</taxon>
    </lineage>
</organism>
<comment type="similarity">
    <text evidence="1">Belongs to the universal stress protein A family.</text>
</comment>
<feature type="domain" description="UspA" evidence="2">
    <location>
        <begin position="201"/>
        <end position="250"/>
    </location>
</feature>
<dbReference type="CDD" id="cd00293">
    <property type="entry name" value="USP-like"/>
    <property type="match status" value="1"/>
</dbReference>
<keyword evidence="4" id="KW-1185">Reference proteome</keyword>
<dbReference type="PANTHER" id="PTHR46268:SF15">
    <property type="entry name" value="UNIVERSAL STRESS PROTEIN HP_0031"/>
    <property type="match status" value="1"/>
</dbReference>
<dbReference type="PANTHER" id="PTHR46268">
    <property type="entry name" value="STRESS RESPONSE PROTEIN NHAX"/>
    <property type="match status" value="1"/>
</dbReference>
<evidence type="ECO:0000259" key="2">
    <source>
        <dbReference type="Pfam" id="PF00582"/>
    </source>
</evidence>
<reference evidence="3 4" key="1">
    <citation type="submission" date="2024-07" db="EMBL/GenBank/DDBJ databases">
        <title>Novosphingobium kalidii RD2P27.</title>
        <authorList>
            <person name="Sun J.-Q."/>
        </authorList>
    </citation>
    <scope>NUCLEOTIDE SEQUENCE [LARGE SCALE GENOMIC DNA]</scope>
    <source>
        <strain evidence="3 4">RD2P27</strain>
    </source>
</reference>
<dbReference type="Proteomes" id="UP001548713">
    <property type="component" value="Unassembled WGS sequence"/>
</dbReference>
<proteinExistence type="inferred from homology"/>
<dbReference type="Pfam" id="PF00582">
    <property type="entry name" value="Usp"/>
    <property type="match status" value="1"/>
</dbReference>
<name>A0ABV2D5H0_9SPHN</name>
<dbReference type="SUPFAM" id="SSF52402">
    <property type="entry name" value="Adenine nucleotide alpha hydrolases-like"/>
    <property type="match status" value="2"/>
</dbReference>
<dbReference type="EMBL" id="JBEWLY010000027">
    <property type="protein sequence ID" value="MET1757111.1"/>
    <property type="molecule type" value="Genomic_DNA"/>
</dbReference>
<evidence type="ECO:0000256" key="1">
    <source>
        <dbReference type="ARBA" id="ARBA00008791"/>
    </source>
</evidence>
<evidence type="ECO:0000313" key="3">
    <source>
        <dbReference type="EMBL" id="MET1757111.1"/>
    </source>
</evidence>
<sequence>MRSILVSGEAGPGTEVRLQAALGLARSFGAHLTVLFSLPVSRYVAFDGIGGSYIVGDALEQARKDEDEAVAALEQRLTREGVPFDLVRSEEEPGAALASAARLADLVVLSRSGPIAGDVAMMGQVPVLALPDEGHVVLPPRRACIGWNGGDEAAAAVRAAVPLLVNCETVEVIRIAEKPGGFPGTDVLRYLSRYGIRAELKEVEPDGSVEETLALAVKQARADLLVIGAYGKSRLREYLFGGVTAHFLQHEASPPLLLIH</sequence>
<dbReference type="Gene3D" id="3.40.50.12370">
    <property type="match status" value="1"/>
</dbReference>
<protein>
    <submittedName>
        <fullName evidence="3">Universal stress protein</fullName>
    </submittedName>
</protein>
<dbReference type="RefSeq" id="WP_353985593.1">
    <property type="nucleotide sequence ID" value="NZ_JBEWLY010000027.1"/>
</dbReference>
<comment type="caution">
    <text evidence="3">The sequence shown here is derived from an EMBL/GenBank/DDBJ whole genome shotgun (WGS) entry which is preliminary data.</text>
</comment>
<evidence type="ECO:0000313" key="4">
    <source>
        <dbReference type="Proteomes" id="UP001548713"/>
    </source>
</evidence>
<accession>A0ABV2D5H0</accession>
<gene>
    <name evidence="3" type="ORF">ABVV53_16845</name>
</gene>